<sequence length="69" mass="7531">MTWNGLQGFRTPIADDSFVIDGVGSLGTARTERGLSFFEVELSGHMIPQFSPLAGFQSMAFLMGFRTTP</sequence>
<organism evidence="1 2">
    <name type="scientific">Mycena belliarum</name>
    <dbReference type="NCBI Taxonomy" id="1033014"/>
    <lineage>
        <taxon>Eukaryota</taxon>
        <taxon>Fungi</taxon>
        <taxon>Dikarya</taxon>
        <taxon>Basidiomycota</taxon>
        <taxon>Agaricomycotina</taxon>
        <taxon>Agaricomycetes</taxon>
        <taxon>Agaricomycetidae</taxon>
        <taxon>Agaricales</taxon>
        <taxon>Marasmiineae</taxon>
        <taxon>Mycenaceae</taxon>
        <taxon>Mycena</taxon>
    </lineage>
</organism>
<dbReference type="Gene3D" id="3.40.50.1820">
    <property type="entry name" value="alpha/beta hydrolase"/>
    <property type="match status" value="1"/>
</dbReference>
<accession>A0AAD6U0V9</accession>
<comment type="caution">
    <text evidence="1">The sequence shown here is derived from an EMBL/GenBank/DDBJ whole genome shotgun (WGS) entry which is preliminary data.</text>
</comment>
<gene>
    <name evidence="1" type="ORF">B0H15DRAFT_427938</name>
</gene>
<evidence type="ECO:0000313" key="1">
    <source>
        <dbReference type="EMBL" id="KAJ7083107.1"/>
    </source>
</evidence>
<name>A0AAD6U0V9_9AGAR</name>
<dbReference type="SUPFAM" id="SSF53474">
    <property type="entry name" value="alpha/beta-Hydrolases"/>
    <property type="match status" value="1"/>
</dbReference>
<dbReference type="Proteomes" id="UP001222325">
    <property type="component" value="Unassembled WGS sequence"/>
</dbReference>
<keyword evidence="2" id="KW-1185">Reference proteome</keyword>
<reference evidence="1" key="1">
    <citation type="submission" date="2023-03" db="EMBL/GenBank/DDBJ databases">
        <title>Massive genome expansion in bonnet fungi (Mycena s.s.) driven by repeated elements and novel gene families across ecological guilds.</title>
        <authorList>
            <consortium name="Lawrence Berkeley National Laboratory"/>
            <person name="Harder C.B."/>
            <person name="Miyauchi S."/>
            <person name="Viragh M."/>
            <person name="Kuo A."/>
            <person name="Thoen E."/>
            <person name="Andreopoulos B."/>
            <person name="Lu D."/>
            <person name="Skrede I."/>
            <person name="Drula E."/>
            <person name="Henrissat B."/>
            <person name="Morin E."/>
            <person name="Kohler A."/>
            <person name="Barry K."/>
            <person name="LaButti K."/>
            <person name="Morin E."/>
            <person name="Salamov A."/>
            <person name="Lipzen A."/>
            <person name="Mereny Z."/>
            <person name="Hegedus B."/>
            <person name="Baldrian P."/>
            <person name="Stursova M."/>
            <person name="Weitz H."/>
            <person name="Taylor A."/>
            <person name="Grigoriev I.V."/>
            <person name="Nagy L.G."/>
            <person name="Martin F."/>
            <person name="Kauserud H."/>
        </authorList>
    </citation>
    <scope>NUCLEOTIDE SEQUENCE</scope>
    <source>
        <strain evidence="1">CBHHK173m</strain>
    </source>
</reference>
<dbReference type="EMBL" id="JARJCN010000042">
    <property type="protein sequence ID" value="KAJ7083107.1"/>
    <property type="molecule type" value="Genomic_DNA"/>
</dbReference>
<proteinExistence type="predicted"/>
<dbReference type="AlphaFoldDB" id="A0AAD6U0V9"/>
<protein>
    <submittedName>
        <fullName evidence="1">Uncharacterized protein</fullName>
    </submittedName>
</protein>
<dbReference type="InterPro" id="IPR029058">
    <property type="entry name" value="AB_hydrolase_fold"/>
</dbReference>
<evidence type="ECO:0000313" key="2">
    <source>
        <dbReference type="Proteomes" id="UP001222325"/>
    </source>
</evidence>